<comment type="caution">
    <text evidence="1">The sequence shown here is derived from an EMBL/GenBank/DDBJ whole genome shotgun (WGS) entry which is preliminary data.</text>
</comment>
<gene>
    <name evidence="1" type="ORF">EVAR_94794_1</name>
</gene>
<dbReference type="Proteomes" id="UP000299102">
    <property type="component" value="Unassembled WGS sequence"/>
</dbReference>
<protein>
    <submittedName>
        <fullName evidence="1">Uncharacterized protein</fullName>
    </submittedName>
</protein>
<keyword evidence="2" id="KW-1185">Reference proteome</keyword>
<dbReference type="EMBL" id="BGZK01000172">
    <property type="protein sequence ID" value="GBP25776.1"/>
    <property type="molecule type" value="Genomic_DNA"/>
</dbReference>
<dbReference type="AlphaFoldDB" id="A0A4C1UIK9"/>
<proteinExistence type="predicted"/>
<reference evidence="1 2" key="1">
    <citation type="journal article" date="2019" name="Commun. Biol.">
        <title>The bagworm genome reveals a unique fibroin gene that provides high tensile strength.</title>
        <authorList>
            <person name="Kono N."/>
            <person name="Nakamura H."/>
            <person name="Ohtoshi R."/>
            <person name="Tomita M."/>
            <person name="Numata K."/>
            <person name="Arakawa K."/>
        </authorList>
    </citation>
    <scope>NUCLEOTIDE SEQUENCE [LARGE SCALE GENOMIC DNA]</scope>
</reference>
<sequence>MNLIGFLTTLKSEPRWKDIDEVPNLVPGLRLGSEPVTRWDSERDRPEDPDQIEKIASNAKLEFEMRLM</sequence>
<name>A0A4C1UIK9_EUMVA</name>
<evidence type="ECO:0000313" key="1">
    <source>
        <dbReference type="EMBL" id="GBP25776.1"/>
    </source>
</evidence>
<evidence type="ECO:0000313" key="2">
    <source>
        <dbReference type="Proteomes" id="UP000299102"/>
    </source>
</evidence>
<organism evidence="1 2">
    <name type="scientific">Eumeta variegata</name>
    <name type="common">Bagworm moth</name>
    <name type="synonym">Eumeta japonica</name>
    <dbReference type="NCBI Taxonomy" id="151549"/>
    <lineage>
        <taxon>Eukaryota</taxon>
        <taxon>Metazoa</taxon>
        <taxon>Ecdysozoa</taxon>
        <taxon>Arthropoda</taxon>
        <taxon>Hexapoda</taxon>
        <taxon>Insecta</taxon>
        <taxon>Pterygota</taxon>
        <taxon>Neoptera</taxon>
        <taxon>Endopterygota</taxon>
        <taxon>Lepidoptera</taxon>
        <taxon>Glossata</taxon>
        <taxon>Ditrysia</taxon>
        <taxon>Tineoidea</taxon>
        <taxon>Psychidae</taxon>
        <taxon>Oiketicinae</taxon>
        <taxon>Eumeta</taxon>
    </lineage>
</organism>
<accession>A0A4C1UIK9</accession>